<keyword evidence="1" id="KW-0479">Metal-binding</keyword>
<dbReference type="InterPro" id="IPR036390">
    <property type="entry name" value="WH_DNA-bd_sf"/>
</dbReference>
<evidence type="ECO:0000256" key="1">
    <source>
        <dbReference type="PIRSR" id="PIRSR602481-1"/>
    </source>
</evidence>
<dbReference type="SUPFAM" id="SSF46785">
    <property type="entry name" value="Winged helix' DNA-binding domain"/>
    <property type="match status" value="1"/>
</dbReference>
<evidence type="ECO:0000313" key="3">
    <source>
        <dbReference type="Proteomes" id="UP000199645"/>
    </source>
</evidence>
<dbReference type="Gene3D" id="1.10.10.10">
    <property type="entry name" value="Winged helix-like DNA-binding domain superfamily/Winged helix DNA-binding domain"/>
    <property type="match status" value="1"/>
</dbReference>
<dbReference type="Proteomes" id="UP000199645">
    <property type="component" value="Unassembled WGS sequence"/>
</dbReference>
<organism evidence="2 3">
    <name type="scientific">Actinoplanes philippinensis</name>
    <dbReference type="NCBI Taxonomy" id="35752"/>
    <lineage>
        <taxon>Bacteria</taxon>
        <taxon>Bacillati</taxon>
        <taxon>Actinomycetota</taxon>
        <taxon>Actinomycetes</taxon>
        <taxon>Micromonosporales</taxon>
        <taxon>Micromonosporaceae</taxon>
        <taxon>Actinoplanes</taxon>
    </lineage>
</organism>
<dbReference type="AlphaFoldDB" id="A0A1I2HHI1"/>
<dbReference type="GO" id="GO:0003700">
    <property type="term" value="F:DNA-binding transcription factor activity"/>
    <property type="evidence" value="ECO:0007669"/>
    <property type="project" value="InterPro"/>
</dbReference>
<name>A0A1I2HHI1_9ACTN</name>
<keyword evidence="3" id="KW-1185">Reference proteome</keyword>
<accession>A0A1I2HHI1</accession>
<evidence type="ECO:0000313" key="2">
    <source>
        <dbReference type="EMBL" id="SFF28347.1"/>
    </source>
</evidence>
<protein>
    <submittedName>
        <fullName evidence="2">Fe2+ or Zn2+ uptake regulation protein</fullName>
    </submittedName>
</protein>
<feature type="binding site" evidence="1">
    <location>
        <position position="107"/>
    </location>
    <ligand>
        <name>Zn(2+)</name>
        <dbReference type="ChEBI" id="CHEBI:29105"/>
    </ligand>
</feature>
<gene>
    <name evidence="2" type="ORF">SAMN05421541_108124</name>
</gene>
<feature type="binding site" evidence="1">
    <location>
        <position position="104"/>
    </location>
    <ligand>
        <name>Zn(2+)</name>
        <dbReference type="ChEBI" id="CHEBI:29105"/>
    </ligand>
</feature>
<comment type="cofactor">
    <cofactor evidence="1">
        <name>Zn(2+)</name>
        <dbReference type="ChEBI" id="CHEBI:29105"/>
    </cofactor>
    <text evidence="1">Binds 1 zinc ion per subunit.</text>
</comment>
<dbReference type="Pfam" id="PF01475">
    <property type="entry name" value="FUR"/>
    <property type="match status" value="1"/>
</dbReference>
<dbReference type="InterPro" id="IPR002481">
    <property type="entry name" value="FUR"/>
</dbReference>
<dbReference type="STRING" id="35752.SAMN05421541_108124"/>
<dbReference type="GO" id="GO:0046872">
    <property type="term" value="F:metal ion binding"/>
    <property type="evidence" value="ECO:0007669"/>
    <property type="project" value="UniProtKB-KW"/>
</dbReference>
<reference evidence="2 3" key="1">
    <citation type="submission" date="2016-10" db="EMBL/GenBank/DDBJ databases">
        <authorList>
            <person name="de Groot N.N."/>
        </authorList>
    </citation>
    <scope>NUCLEOTIDE SEQUENCE [LARGE SCALE GENOMIC DNA]</scope>
    <source>
        <strain evidence="2 3">DSM 43019</strain>
    </source>
</reference>
<proteinExistence type="predicted"/>
<sequence length="145" mass="15479">MTVITIVDEPDSSVAVDRLLTRLSGAGMRRTLATRAVAQVLVRHDCPTAAEVQAHLRARDVRMDLTTVHRILRRLTEAGAVVPIPRDSAMGYRIADRAEHCLTCPSCGRTVPLTAAAATALLAEVTAAGFALGPVTVSTRCPRCH</sequence>
<dbReference type="EMBL" id="FONV01000008">
    <property type="protein sequence ID" value="SFF28347.1"/>
    <property type="molecule type" value="Genomic_DNA"/>
</dbReference>
<dbReference type="InterPro" id="IPR036388">
    <property type="entry name" value="WH-like_DNA-bd_sf"/>
</dbReference>
<keyword evidence="1" id="KW-0862">Zinc</keyword>